<name>A0A8S9VGP1_PHYIN</name>
<dbReference type="EMBL" id="JAACNO010000038">
    <property type="protein sequence ID" value="KAF4150674.1"/>
    <property type="molecule type" value="Genomic_DNA"/>
</dbReference>
<evidence type="ECO:0000313" key="1">
    <source>
        <dbReference type="EMBL" id="KAF4150674.1"/>
    </source>
</evidence>
<dbReference type="Proteomes" id="UP000704712">
    <property type="component" value="Unassembled WGS sequence"/>
</dbReference>
<dbReference type="AlphaFoldDB" id="A0A8S9VGP1"/>
<reference evidence="1" key="1">
    <citation type="submission" date="2020-03" db="EMBL/GenBank/DDBJ databases">
        <title>Hybrid Assembly of Korean Phytophthora infestans isolates.</title>
        <authorList>
            <person name="Prokchorchik M."/>
            <person name="Lee Y."/>
            <person name="Seo J."/>
            <person name="Cho J.-H."/>
            <person name="Park Y.-E."/>
            <person name="Jang D.-C."/>
            <person name="Im J.-S."/>
            <person name="Choi J.-G."/>
            <person name="Park H.-J."/>
            <person name="Lee G.-B."/>
            <person name="Lee Y.-G."/>
            <person name="Hong S.-Y."/>
            <person name="Cho K."/>
            <person name="Sohn K.H."/>
        </authorList>
    </citation>
    <scope>NUCLEOTIDE SEQUENCE</scope>
    <source>
        <strain evidence="1">KR_2_A2</strain>
    </source>
</reference>
<evidence type="ECO:0000313" key="2">
    <source>
        <dbReference type="Proteomes" id="UP000704712"/>
    </source>
</evidence>
<comment type="caution">
    <text evidence="1">The sequence shown here is derived from an EMBL/GenBank/DDBJ whole genome shotgun (WGS) entry which is preliminary data.</text>
</comment>
<organism evidence="1 2">
    <name type="scientific">Phytophthora infestans</name>
    <name type="common">Potato late blight agent</name>
    <name type="synonym">Botrytis infestans</name>
    <dbReference type="NCBI Taxonomy" id="4787"/>
    <lineage>
        <taxon>Eukaryota</taxon>
        <taxon>Sar</taxon>
        <taxon>Stramenopiles</taxon>
        <taxon>Oomycota</taxon>
        <taxon>Peronosporomycetes</taxon>
        <taxon>Peronosporales</taxon>
        <taxon>Peronosporaceae</taxon>
        <taxon>Phytophthora</taxon>
    </lineage>
</organism>
<evidence type="ECO:0008006" key="3">
    <source>
        <dbReference type="Google" id="ProtNLM"/>
    </source>
</evidence>
<protein>
    <recommendedName>
        <fullName evidence="3">OTU domain-containing protein</fullName>
    </recommendedName>
</protein>
<proteinExistence type="predicted"/>
<accession>A0A8S9VGP1</accession>
<sequence length="150" mass="16454">MTDDFSWTVAASTAAEWERVAVTQTPTPIGAATRYSRAQPPCIREGRGSVPPDFEYSFVNVSGNGNCLYHAVWLAAWLHGVVSPFGVKPLFLCFRFLDHGRHRCCGADMRGVIPNQLREDPAVVANDVATPGQYRRHSGLECILAMSSKS</sequence>
<gene>
    <name evidence="1" type="ORF">GN958_ATG00134</name>
</gene>